<gene>
    <name evidence="7" type="ORF">CEPIT_LOCUS16124</name>
</gene>
<comment type="similarity">
    <text evidence="1">Belongs to the calmodulin family.</text>
</comment>
<proteinExistence type="inferred from homology"/>
<dbReference type="SMART" id="SM00054">
    <property type="entry name" value="EFh"/>
    <property type="match status" value="3"/>
</dbReference>
<keyword evidence="3" id="KW-0479">Metal-binding</keyword>
<evidence type="ECO:0000256" key="1">
    <source>
        <dbReference type="ARBA" id="ARBA00009763"/>
    </source>
</evidence>
<feature type="domain" description="EF-hand" evidence="6">
    <location>
        <begin position="136"/>
        <end position="171"/>
    </location>
</feature>
<dbReference type="AlphaFoldDB" id="A0AAV0DMM0"/>
<dbReference type="PROSITE" id="PS50222">
    <property type="entry name" value="EF_HAND_2"/>
    <property type="match status" value="3"/>
</dbReference>
<dbReference type="InterPro" id="IPR050230">
    <property type="entry name" value="CALM/Myosin/TropC-like"/>
</dbReference>
<organism evidence="7 8">
    <name type="scientific">Cuscuta epithymum</name>
    <dbReference type="NCBI Taxonomy" id="186058"/>
    <lineage>
        <taxon>Eukaryota</taxon>
        <taxon>Viridiplantae</taxon>
        <taxon>Streptophyta</taxon>
        <taxon>Embryophyta</taxon>
        <taxon>Tracheophyta</taxon>
        <taxon>Spermatophyta</taxon>
        <taxon>Magnoliopsida</taxon>
        <taxon>eudicotyledons</taxon>
        <taxon>Gunneridae</taxon>
        <taxon>Pentapetalae</taxon>
        <taxon>asterids</taxon>
        <taxon>lamiids</taxon>
        <taxon>Solanales</taxon>
        <taxon>Convolvulaceae</taxon>
        <taxon>Cuscuteae</taxon>
        <taxon>Cuscuta</taxon>
        <taxon>Cuscuta subgen. Cuscuta</taxon>
    </lineage>
</organism>
<evidence type="ECO:0000256" key="3">
    <source>
        <dbReference type="ARBA" id="ARBA00022723"/>
    </source>
</evidence>
<feature type="domain" description="EF-hand" evidence="6">
    <location>
        <begin position="20"/>
        <end position="55"/>
    </location>
</feature>
<dbReference type="PROSITE" id="PS00018">
    <property type="entry name" value="EF_HAND_1"/>
    <property type="match status" value="1"/>
</dbReference>
<dbReference type="InterPro" id="IPR011992">
    <property type="entry name" value="EF-hand-dom_pair"/>
</dbReference>
<comment type="caution">
    <text evidence="7">The sequence shown here is derived from an EMBL/GenBank/DDBJ whole genome shotgun (WGS) entry which is preliminary data.</text>
</comment>
<dbReference type="GO" id="GO:0005509">
    <property type="term" value="F:calcium ion binding"/>
    <property type="evidence" value="ECO:0007669"/>
    <property type="project" value="InterPro"/>
</dbReference>
<evidence type="ECO:0000313" key="7">
    <source>
        <dbReference type="EMBL" id="CAH9102800.1"/>
    </source>
</evidence>
<dbReference type="GO" id="GO:0016460">
    <property type="term" value="C:myosin II complex"/>
    <property type="evidence" value="ECO:0007669"/>
    <property type="project" value="TreeGrafter"/>
</dbReference>
<dbReference type="Pfam" id="PF13499">
    <property type="entry name" value="EF-hand_7"/>
    <property type="match status" value="1"/>
</dbReference>
<protein>
    <recommendedName>
        <fullName evidence="6">EF-hand domain-containing protein</fullName>
    </recommendedName>
</protein>
<dbReference type="PANTHER" id="PTHR23048">
    <property type="entry name" value="MYOSIN LIGHT CHAIN 1, 3"/>
    <property type="match status" value="1"/>
</dbReference>
<accession>A0AAV0DMM0</accession>
<evidence type="ECO:0000256" key="2">
    <source>
        <dbReference type="ARBA" id="ARBA00022481"/>
    </source>
</evidence>
<dbReference type="Gene3D" id="1.10.238.10">
    <property type="entry name" value="EF-hand"/>
    <property type="match status" value="3"/>
</dbReference>
<keyword evidence="4" id="KW-0677">Repeat</keyword>
<dbReference type="InterPro" id="IPR002048">
    <property type="entry name" value="EF_hand_dom"/>
</dbReference>
<evidence type="ECO:0000313" key="8">
    <source>
        <dbReference type="Proteomes" id="UP001152523"/>
    </source>
</evidence>
<reference evidence="7" key="1">
    <citation type="submission" date="2022-07" db="EMBL/GenBank/DDBJ databases">
        <authorList>
            <person name="Macas J."/>
            <person name="Novak P."/>
            <person name="Neumann P."/>
        </authorList>
    </citation>
    <scope>NUCLEOTIDE SEQUENCE</scope>
</reference>
<keyword evidence="5" id="KW-0106">Calcium</keyword>
<keyword evidence="8" id="KW-1185">Reference proteome</keyword>
<dbReference type="InterPro" id="IPR018247">
    <property type="entry name" value="EF_Hand_1_Ca_BS"/>
</dbReference>
<dbReference type="CDD" id="cd00051">
    <property type="entry name" value="EFh"/>
    <property type="match status" value="1"/>
</dbReference>
<evidence type="ECO:0000259" key="6">
    <source>
        <dbReference type="PROSITE" id="PS50222"/>
    </source>
</evidence>
<name>A0AAV0DMM0_9ASTE</name>
<dbReference type="Proteomes" id="UP001152523">
    <property type="component" value="Unassembled WGS sequence"/>
</dbReference>
<feature type="domain" description="EF-hand" evidence="6">
    <location>
        <begin position="100"/>
        <end position="135"/>
    </location>
</feature>
<sequence length="178" mass="19976">MELGASSGKAKRMHSMAAEVQNGELKKTFSAFNKDGDGCITLEELRGVIRVLEQSRKKGNELRDMINEVDASSATAFIDFIQFLNLIANKMKAGLSKDLDVEEELEEAFKVLDKDQNGYISSTGLRHVMRNLGEKLSEEEVEQMIKVADLDGDGQVNYDDFVKTMMMMMPIHHTTSYT</sequence>
<dbReference type="PANTHER" id="PTHR23048:SF53">
    <property type="entry name" value="CALMODULIN"/>
    <property type="match status" value="1"/>
</dbReference>
<dbReference type="FunFam" id="1.10.238.10:FF:000001">
    <property type="entry name" value="Calmodulin 1"/>
    <property type="match status" value="1"/>
</dbReference>
<dbReference type="EMBL" id="CAMAPF010000117">
    <property type="protein sequence ID" value="CAH9102800.1"/>
    <property type="molecule type" value="Genomic_DNA"/>
</dbReference>
<evidence type="ECO:0000256" key="4">
    <source>
        <dbReference type="ARBA" id="ARBA00022737"/>
    </source>
</evidence>
<keyword evidence="2" id="KW-0488">Methylation</keyword>
<dbReference type="Pfam" id="PF13405">
    <property type="entry name" value="EF-hand_6"/>
    <property type="match status" value="1"/>
</dbReference>
<dbReference type="SUPFAM" id="SSF47473">
    <property type="entry name" value="EF-hand"/>
    <property type="match status" value="1"/>
</dbReference>
<evidence type="ECO:0000256" key="5">
    <source>
        <dbReference type="ARBA" id="ARBA00022837"/>
    </source>
</evidence>